<dbReference type="GO" id="GO:0005829">
    <property type="term" value="C:cytosol"/>
    <property type="evidence" value="ECO:0007669"/>
    <property type="project" value="TreeGrafter"/>
</dbReference>
<dbReference type="PANTHER" id="PTHR30160:SF21">
    <property type="entry name" value="LIPOPOLYSACCHARIDE CORE HEPTOSYLTRANSFERASE OPSX"/>
    <property type="match status" value="1"/>
</dbReference>
<dbReference type="OrthoDB" id="9781892at2"/>
<dbReference type="Pfam" id="PF01075">
    <property type="entry name" value="Glyco_transf_9"/>
    <property type="match status" value="1"/>
</dbReference>
<evidence type="ECO:0000256" key="2">
    <source>
        <dbReference type="ARBA" id="ARBA00022679"/>
    </source>
</evidence>
<dbReference type="PANTHER" id="PTHR30160">
    <property type="entry name" value="TETRAACYLDISACCHARIDE 4'-KINASE-RELATED"/>
    <property type="match status" value="1"/>
</dbReference>
<protein>
    <submittedName>
        <fullName evidence="4">ADP-heptose--LPS heptosyltransferase</fullName>
    </submittedName>
</protein>
<keyword evidence="5" id="KW-1185">Reference proteome</keyword>
<dbReference type="STRING" id="713585.THITH_02445"/>
<evidence type="ECO:0000256" key="3">
    <source>
        <dbReference type="ARBA" id="ARBA00043995"/>
    </source>
</evidence>
<dbReference type="GO" id="GO:0009244">
    <property type="term" value="P:lipopolysaccharide core region biosynthetic process"/>
    <property type="evidence" value="ECO:0007669"/>
    <property type="project" value="TreeGrafter"/>
</dbReference>
<reference evidence="4 5" key="1">
    <citation type="submission" date="2013-12" db="EMBL/GenBank/DDBJ databases">
        <authorList>
            <consortium name="DOE Joint Genome Institute"/>
            <person name="Muyzer G."/>
            <person name="Huntemann M."/>
            <person name="Han J."/>
            <person name="Chen A."/>
            <person name="Kyrpides N."/>
            <person name="Mavromatis K."/>
            <person name="Markowitz V."/>
            <person name="Palaniappan K."/>
            <person name="Ivanova N."/>
            <person name="Schaumberg A."/>
            <person name="Pati A."/>
            <person name="Liolios K."/>
            <person name="Nordberg H.P."/>
            <person name="Cantor M.N."/>
            <person name="Hua S.X."/>
            <person name="Woyke T."/>
        </authorList>
    </citation>
    <scope>NUCLEOTIDE SEQUENCE [LARGE SCALE GENOMIC DNA]</scope>
    <source>
        <strain evidence="4 5">ARh 1</strain>
    </source>
</reference>
<dbReference type="InterPro" id="IPR002201">
    <property type="entry name" value="Glyco_trans_9"/>
</dbReference>
<dbReference type="KEGG" id="tti:THITH_02445"/>
<dbReference type="HOGENOM" id="CLU_038371_2_0_6"/>
<dbReference type="Proteomes" id="UP000005289">
    <property type="component" value="Chromosome"/>
</dbReference>
<evidence type="ECO:0000256" key="1">
    <source>
        <dbReference type="ARBA" id="ARBA00022676"/>
    </source>
</evidence>
<dbReference type="SUPFAM" id="SSF53756">
    <property type="entry name" value="UDP-Glycosyltransferase/glycogen phosphorylase"/>
    <property type="match status" value="1"/>
</dbReference>
<accession>W0DFB1</accession>
<dbReference type="InterPro" id="IPR051199">
    <property type="entry name" value="LPS_LOS_Heptosyltrfase"/>
</dbReference>
<evidence type="ECO:0000313" key="4">
    <source>
        <dbReference type="EMBL" id="AHE97319.1"/>
    </source>
</evidence>
<gene>
    <name evidence="4" type="ORF">THITH_02445</name>
</gene>
<name>W0DFB1_9GAMM</name>
<dbReference type="EMBL" id="CP007029">
    <property type="protein sequence ID" value="AHE97319.1"/>
    <property type="molecule type" value="Genomic_DNA"/>
</dbReference>
<evidence type="ECO:0000313" key="5">
    <source>
        <dbReference type="Proteomes" id="UP000005289"/>
    </source>
</evidence>
<sequence>MRRVGDAAGAGAPSSLCIVRLSAIGDTTHVLPILRTVQWHWPHTAITWVVGRTEAGLVGDIPGVTFRVLDKREGIRRCRAQLRTEEAGRVHDAILQMQASLRASLIATGLRGRRRIGFDRARAVNGQWLFTSERIAARPCEHVLDGFFGFLERAGLAARELAWEIPLPSDARAFAARVLPEDRPLLAISACSSQRLRNYRDWPAQRYIAVADHAAARGFRVVLTGGPSARERAYADAIVAGARERPVDLVGQTSLKQLAAVLARCAGLVGPDSGPVHVASALDVPVIGLYATSNPARTGPYRHREFVVDRYPDAVRRFLGREPDTLRWGTRVRHPEAMELITVADVCERIDRLAV</sequence>
<dbReference type="AlphaFoldDB" id="W0DFB1"/>
<dbReference type="FunFam" id="3.40.50.2000:FF:000023">
    <property type="entry name" value="ADP-heptose--LPS heptosyltransferase II"/>
    <property type="match status" value="1"/>
</dbReference>
<comment type="similarity">
    <text evidence="3">Belongs to the glycosyltransferase 9 family.</text>
</comment>
<keyword evidence="2 4" id="KW-0808">Transferase</keyword>
<keyword evidence="1" id="KW-0328">Glycosyltransferase</keyword>
<dbReference type="GO" id="GO:0008713">
    <property type="term" value="F:ADP-heptose-lipopolysaccharide heptosyltransferase activity"/>
    <property type="evidence" value="ECO:0007669"/>
    <property type="project" value="TreeGrafter"/>
</dbReference>
<proteinExistence type="inferred from homology"/>
<dbReference type="Gene3D" id="3.40.50.2000">
    <property type="entry name" value="Glycogen Phosphorylase B"/>
    <property type="match status" value="2"/>
</dbReference>
<dbReference type="CDD" id="cd03789">
    <property type="entry name" value="GT9_LPS_heptosyltransferase"/>
    <property type="match status" value="1"/>
</dbReference>
<dbReference type="RefSeq" id="WP_006746106.1">
    <property type="nucleotide sequence ID" value="NZ_CP007029.1"/>
</dbReference>
<organism evidence="4 5">
    <name type="scientific">Thioalkalivibrio paradoxus ARh 1</name>
    <dbReference type="NCBI Taxonomy" id="713585"/>
    <lineage>
        <taxon>Bacteria</taxon>
        <taxon>Pseudomonadati</taxon>
        <taxon>Pseudomonadota</taxon>
        <taxon>Gammaproteobacteria</taxon>
        <taxon>Chromatiales</taxon>
        <taxon>Ectothiorhodospiraceae</taxon>
        <taxon>Thioalkalivibrio</taxon>
    </lineage>
</organism>